<feature type="region of interest" description="Disordered" evidence="5">
    <location>
        <begin position="582"/>
        <end position="602"/>
    </location>
</feature>
<dbReference type="InterPro" id="IPR013761">
    <property type="entry name" value="SAM/pointed_sf"/>
</dbReference>
<name>A0A182NQ25_9DIPT</name>
<dbReference type="EnsemblMetazoa" id="ADIR009760-RA">
    <property type="protein sequence ID" value="ADIR009760-PA"/>
    <property type="gene ID" value="ADIR009760"/>
</dbReference>
<evidence type="ECO:0000256" key="3">
    <source>
        <dbReference type="ARBA" id="ARBA00023054"/>
    </source>
</evidence>
<feature type="region of interest" description="Disordered" evidence="5">
    <location>
        <begin position="161"/>
        <end position="204"/>
    </location>
</feature>
<keyword evidence="8" id="KW-1185">Reference proteome</keyword>
<feature type="compositionally biased region" description="Low complexity" evidence="5">
    <location>
        <begin position="501"/>
        <end position="510"/>
    </location>
</feature>
<feature type="compositionally biased region" description="Polar residues" evidence="5">
    <location>
        <begin position="161"/>
        <end position="170"/>
    </location>
</feature>
<feature type="coiled-coil region" evidence="4">
    <location>
        <begin position="336"/>
        <end position="363"/>
    </location>
</feature>
<proteinExistence type="inferred from homology"/>
<feature type="region of interest" description="Disordered" evidence="5">
    <location>
        <begin position="1418"/>
        <end position="1465"/>
    </location>
</feature>
<dbReference type="PANTHER" id="PTHR12587:SF14">
    <property type="entry name" value="AT31531P"/>
    <property type="match status" value="1"/>
</dbReference>
<dbReference type="InterPro" id="IPR037618">
    <property type="entry name" value="LIPB1/2_SAM_2nd"/>
</dbReference>
<feature type="region of interest" description="Disordered" evidence="5">
    <location>
        <begin position="57"/>
        <end position="77"/>
    </location>
</feature>
<dbReference type="InterPro" id="IPR001660">
    <property type="entry name" value="SAM"/>
</dbReference>
<dbReference type="Pfam" id="PF26022">
    <property type="entry name" value="CC_Liprin_beta"/>
    <property type="match status" value="1"/>
</dbReference>
<dbReference type="Pfam" id="PF07647">
    <property type="entry name" value="SAM_2"/>
    <property type="match status" value="1"/>
</dbReference>
<feature type="compositionally biased region" description="Acidic residues" evidence="5">
    <location>
        <begin position="190"/>
        <end position="204"/>
    </location>
</feature>
<feature type="domain" description="SAM" evidence="6">
    <location>
        <begin position="884"/>
        <end position="952"/>
    </location>
</feature>
<dbReference type="Pfam" id="PF00536">
    <property type="entry name" value="SAM_1"/>
    <property type="match status" value="2"/>
</dbReference>
<dbReference type="PROSITE" id="PS50105">
    <property type="entry name" value="SAM_DOMAIN"/>
    <property type="match status" value="2"/>
</dbReference>
<feature type="compositionally biased region" description="Low complexity" evidence="5">
    <location>
        <begin position="547"/>
        <end position="561"/>
    </location>
</feature>
<dbReference type="InterPro" id="IPR037617">
    <property type="entry name" value="LIPB1/2_SAM_1"/>
</dbReference>
<protein>
    <recommendedName>
        <fullName evidence="6">SAM domain-containing protein</fullName>
    </recommendedName>
</protein>
<reference evidence="8" key="1">
    <citation type="submission" date="2013-03" db="EMBL/GenBank/DDBJ databases">
        <title>The Genome Sequence of Anopheles dirus WRAIR2.</title>
        <authorList>
            <consortium name="The Broad Institute Genomics Platform"/>
            <person name="Neafsey D.E."/>
            <person name="Walton C."/>
            <person name="Walker B."/>
            <person name="Young S.K."/>
            <person name="Zeng Q."/>
            <person name="Gargeya S."/>
            <person name="Fitzgerald M."/>
            <person name="Haas B."/>
            <person name="Abouelleil A."/>
            <person name="Allen A.W."/>
            <person name="Alvarado L."/>
            <person name="Arachchi H.M."/>
            <person name="Berlin A.M."/>
            <person name="Chapman S.B."/>
            <person name="Gainer-Dewar J."/>
            <person name="Goldberg J."/>
            <person name="Griggs A."/>
            <person name="Gujja S."/>
            <person name="Hansen M."/>
            <person name="Howarth C."/>
            <person name="Imamovic A."/>
            <person name="Ireland A."/>
            <person name="Larimer J."/>
            <person name="McCowan C."/>
            <person name="Murphy C."/>
            <person name="Pearson M."/>
            <person name="Poon T.W."/>
            <person name="Priest M."/>
            <person name="Roberts A."/>
            <person name="Saif S."/>
            <person name="Shea T."/>
            <person name="Sisk P."/>
            <person name="Sykes S."/>
            <person name="Wortman J."/>
            <person name="Nusbaum C."/>
            <person name="Birren B."/>
        </authorList>
    </citation>
    <scope>NUCLEOTIDE SEQUENCE [LARGE SCALE GENOMIC DNA]</scope>
    <source>
        <strain evidence="8">WRAIR2</strain>
    </source>
</reference>
<dbReference type="PANTHER" id="PTHR12587">
    <property type="entry name" value="LAR INTERACTING PROTEIN LIP -RELATED PROTEIN"/>
    <property type="match status" value="1"/>
</dbReference>
<evidence type="ECO:0000256" key="4">
    <source>
        <dbReference type="SAM" id="Coils"/>
    </source>
</evidence>
<organism evidence="7 8">
    <name type="scientific">Anopheles dirus</name>
    <dbReference type="NCBI Taxonomy" id="7168"/>
    <lineage>
        <taxon>Eukaryota</taxon>
        <taxon>Metazoa</taxon>
        <taxon>Ecdysozoa</taxon>
        <taxon>Arthropoda</taxon>
        <taxon>Hexapoda</taxon>
        <taxon>Insecta</taxon>
        <taxon>Pterygota</taxon>
        <taxon>Neoptera</taxon>
        <taxon>Endopterygota</taxon>
        <taxon>Diptera</taxon>
        <taxon>Nematocera</taxon>
        <taxon>Culicoidea</taxon>
        <taxon>Culicidae</taxon>
        <taxon>Anophelinae</taxon>
        <taxon>Anopheles</taxon>
    </lineage>
</organism>
<keyword evidence="3 4" id="KW-0175">Coiled coil</keyword>
<dbReference type="CDD" id="cd09566">
    <property type="entry name" value="SAM_liprin-beta1_2_repeat2"/>
    <property type="match status" value="1"/>
</dbReference>
<feature type="compositionally biased region" description="Basic and acidic residues" evidence="5">
    <location>
        <begin position="706"/>
        <end position="717"/>
    </location>
</feature>
<accession>A0A182NQ25</accession>
<keyword evidence="2" id="KW-0677">Repeat</keyword>
<comment type="similarity">
    <text evidence="1">Belongs to the liprin family. Liprin-beta subfamily.</text>
</comment>
<sequence>MPTTSSSSPAAPPPPSLHTSAASRSRCYPVICDVMRLETIRERNSVYSEDGEFIDLPLPPVPQCSNAPKGDTSEEEGFKTTAEANAYLKSRLGDFEDDDDEVISNGYASEENITTLTGDRVTAAAACSSDLVESNKTHIGIIMEDDLKSIDSSTASNTLRKSAWSVTSTGSTGGEYSNGDYKRGCGSESVDSDECDQPEEDEYGEQLSGYRDKSLFLRSISVSPNVVLGNSQQTVIAEGDILVGSQSEWATVGDGITQCRMASKMQTILLVAMMTLLGCIREMGQQRQRLPLNPIVDPFHKQLLLGRFHVINAAKKNRYRHITSDNRADQLLLELRQDTDERLRRLQNDKESLALQVKTLTEQVQSQTTKISEFECVIKEKNQLLSNAEDLLQREMLSRSSLETQKLELMSAMSELKLQQAALERENLELRTNFVTSAGGSAGLLNGSLSNGNAAGATLTSVLNNNSITSSLLRRPQIITNTRMMGMSASGSGTSLISSPIHHGSHGSLPQSAVSPVTPKTPPATYRQRIDVHYSSLPRQAFATTLSTVSTSSGSSTTTDSNANPKRNVVFGKCLSSLEDYSVDSQKQSKRSVNKLPDSHSDRKSLPLEVEVVNDIDDISDKNVKGSALCVSKANSHGTPPKTTMSTSMNALLLASVLQRTDSNLKHMKIASASAQELALFDSTANGFNSDRNDVTCTLSEVARLEHESPRLQERANTEPPSPVIQDDETKPAYSNDENASTENTANDKLALACDSKRHLSLKFPRFVITTDARLNHGGIDKLRGFSVPNLAETENRDIGNPDQIEGVMPTRSFTPQPSPSPSMSNKLKTIFGKIKRSNSGTLDDMTSSDGEFKRGGVRATAGARLGWSGTTQYRKPEKSFREWDLDTVCQWFDHLGLGMYEEELRRWLKPTTAPGVELMKTSPVDFEKELTLRNPLHRKKIVLAIADVSGSAEDDDLLKCAGKLDTAWIQSWLDDVGMPQYKDIFIAARMDGRMLHKLTMDDLAHLQITSCLHVASIRRGIQLMRHEKWNADCLIRRPAPLDAKDDVRLWTSQRVHEWLRVVDLAEYAPNLRGSGVHGALMIFEVKFTAELFADLLNIPASKTLLRRHLATHFKELLGREIIQVKREAENTLGFQPLTISARIKTPKKSQFSLKRKKSSKGGQLDEWSDYVCPMGGSDDEGSVSGSNCLSRQHNQQHHQHNYFRSRVGACFTSSSAADNILTNNSRSSAVDSGNNAAGSNHTDNIIASFSPVKDVYQISSVNHSIYSSSSSLVSNNSSKKQHSSTVTIVGSKLVGANSPSNILLYDKSNEIHVEKTATEPNIPVQRSASFNSACTVPLSVSKTLQVKNSASFSNCSLLAKVAKKSSVLTASLGSRPLLKFTSNSATNLLKQQSTNGTSSSANAITSTYKSNITETLANAGSNNRDKPLTSKTGTVSSLSSSTGQLPSPSMTSVSSNTSTATNGPTGTISIPVSLNQSISSTALSLAQLKNSSIVDYYV</sequence>
<feature type="compositionally biased region" description="Low complexity" evidence="5">
    <location>
        <begin position="1430"/>
        <end position="1462"/>
    </location>
</feature>
<dbReference type="Proteomes" id="UP000075884">
    <property type="component" value="Unassembled WGS sequence"/>
</dbReference>
<dbReference type="Gene3D" id="1.10.150.50">
    <property type="entry name" value="Transcription Factor, Ets-1"/>
    <property type="match status" value="3"/>
</dbReference>
<feature type="region of interest" description="Disordered" evidence="5">
    <location>
        <begin position="1"/>
        <end position="23"/>
    </location>
</feature>
<feature type="region of interest" description="Disordered" evidence="5">
    <location>
        <begin position="706"/>
        <end position="744"/>
    </location>
</feature>
<dbReference type="InterPro" id="IPR037619">
    <property type="entry name" value="LIPB1/2_SAM_3rd"/>
</dbReference>
<dbReference type="GO" id="GO:0007528">
    <property type="term" value="P:neuromuscular junction development"/>
    <property type="evidence" value="ECO:0007669"/>
    <property type="project" value="TreeGrafter"/>
</dbReference>
<dbReference type="InterPro" id="IPR058914">
    <property type="entry name" value="LIPB1/2_CC"/>
</dbReference>
<feature type="region of interest" description="Disordered" evidence="5">
    <location>
        <begin position="547"/>
        <end position="567"/>
    </location>
</feature>
<dbReference type="VEuPathDB" id="VectorBase:ADIR009760"/>
<evidence type="ECO:0000256" key="2">
    <source>
        <dbReference type="ARBA" id="ARBA00022737"/>
    </source>
</evidence>
<evidence type="ECO:0000256" key="1">
    <source>
        <dbReference type="ARBA" id="ARBA00007547"/>
    </source>
</evidence>
<dbReference type="SMART" id="SM00454">
    <property type="entry name" value="SAM"/>
    <property type="match status" value="3"/>
</dbReference>
<dbReference type="CDD" id="cd09563">
    <property type="entry name" value="SAM_liprin-beta1_2_repeat1"/>
    <property type="match status" value="1"/>
</dbReference>
<feature type="coiled-coil region" evidence="4">
    <location>
        <begin position="406"/>
        <end position="433"/>
    </location>
</feature>
<dbReference type="SUPFAM" id="SSF47769">
    <property type="entry name" value="SAM/Pointed domain"/>
    <property type="match status" value="3"/>
</dbReference>
<dbReference type="GO" id="GO:0048786">
    <property type="term" value="C:presynaptic active zone"/>
    <property type="evidence" value="ECO:0007669"/>
    <property type="project" value="TreeGrafter"/>
</dbReference>
<evidence type="ECO:0000259" key="6">
    <source>
        <dbReference type="PROSITE" id="PS50105"/>
    </source>
</evidence>
<dbReference type="CDD" id="cd09569">
    <property type="entry name" value="SAM_liprin-beta1_2_repeat3"/>
    <property type="match status" value="1"/>
</dbReference>
<dbReference type="STRING" id="7168.A0A182NQ25"/>
<feature type="region of interest" description="Disordered" evidence="5">
    <location>
        <begin position="501"/>
        <end position="524"/>
    </location>
</feature>
<evidence type="ECO:0000313" key="8">
    <source>
        <dbReference type="Proteomes" id="UP000075884"/>
    </source>
</evidence>
<feature type="domain" description="SAM" evidence="6">
    <location>
        <begin position="970"/>
        <end position="1028"/>
    </location>
</feature>
<evidence type="ECO:0000313" key="7">
    <source>
        <dbReference type="EnsemblMetazoa" id="ADIR009760-PA"/>
    </source>
</evidence>
<dbReference type="InterPro" id="IPR029515">
    <property type="entry name" value="Liprin"/>
</dbReference>
<reference evidence="7" key="2">
    <citation type="submission" date="2020-05" db="UniProtKB">
        <authorList>
            <consortium name="EnsemblMetazoa"/>
        </authorList>
    </citation>
    <scope>IDENTIFICATION</scope>
    <source>
        <strain evidence="7">WRAIR2</strain>
    </source>
</reference>
<evidence type="ECO:0000256" key="5">
    <source>
        <dbReference type="SAM" id="MobiDB-lite"/>
    </source>
</evidence>